<comment type="catalytic activity">
    <reaction evidence="7">
        <text>L-cysteinyl-[prolipoprotein] + a 1,2-diacyl-sn-glycero-3-phospho-(1'-sn-glycerol) = an S-1,2-diacyl-sn-glyceryl-L-cysteinyl-[prolipoprotein] + sn-glycerol 1-phosphate + H(+)</text>
        <dbReference type="Rhea" id="RHEA:56712"/>
        <dbReference type="Rhea" id="RHEA-COMP:14679"/>
        <dbReference type="Rhea" id="RHEA-COMP:14680"/>
        <dbReference type="ChEBI" id="CHEBI:15378"/>
        <dbReference type="ChEBI" id="CHEBI:29950"/>
        <dbReference type="ChEBI" id="CHEBI:57685"/>
        <dbReference type="ChEBI" id="CHEBI:64716"/>
        <dbReference type="ChEBI" id="CHEBI:140658"/>
        <dbReference type="EC" id="2.5.1.145"/>
    </reaction>
</comment>
<dbReference type="AlphaFoldDB" id="A0A9X3Z868"/>
<feature type="transmembrane region" description="Helical" evidence="7">
    <location>
        <begin position="182"/>
        <end position="202"/>
    </location>
</feature>
<keyword evidence="3 7" id="KW-0808">Transferase</keyword>
<dbReference type="InterPro" id="IPR001640">
    <property type="entry name" value="Lgt"/>
</dbReference>
<comment type="pathway">
    <text evidence="7">Protein modification; lipoprotein biosynthesis (diacylglyceryl transfer).</text>
</comment>
<keyword evidence="2 7" id="KW-1003">Cell membrane</keyword>
<evidence type="ECO:0000256" key="6">
    <source>
        <dbReference type="ARBA" id="ARBA00023136"/>
    </source>
</evidence>
<feature type="transmembrane region" description="Helical" evidence="7">
    <location>
        <begin position="104"/>
        <end position="122"/>
    </location>
</feature>
<feature type="transmembrane region" description="Helical" evidence="7">
    <location>
        <begin position="134"/>
        <end position="152"/>
    </location>
</feature>
<evidence type="ECO:0000313" key="9">
    <source>
        <dbReference type="Proteomes" id="UP001141619"/>
    </source>
</evidence>
<feature type="transmembrane region" description="Helical" evidence="7">
    <location>
        <begin position="27"/>
        <end position="44"/>
    </location>
</feature>
<comment type="caution">
    <text evidence="8">The sequence shown here is derived from an EMBL/GenBank/DDBJ whole genome shotgun (WGS) entry which is preliminary data.</text>
</comment>
<dbReference type="GO" id="GO:0005886">
    <property type="term" value="C:plasma membrane"/>
    <property type="evidence" value="ECO:0007669"/>
    <property type="project" value="UniProtKB-SubCell"/>
</dbReference>
<evidence type="ECO:0000256" key="2">
    <source>
        <dbReference type="ARBA" id="ARBA00022475"/>
    </source>
</evidence>
<evidence type="ECO:0000256" key="4">
    <source>
        <dbReference type="ARBA" id="ARBA00022692"/>
    </source>
</evidence>
<proteinExistence type="inferred from homology"/>
<comment type="function">
    <text evidence="7">Catalyzes the transfer of the diacylglyceryl group from phosphatidylglycerol to the sulfhydryl group of the N-terminal cysteine of a prolipoprotein, the first step in the formation of mature lipoproteins.</text>
</comment>
<dbReference type="Proteomes" id="UP001141619">
    <property type="component" value="Unassembled WGS sequence"/>
</dbReference>
<feature type="binding site" evidence="7">
    <location>
        <position position="147"/>
    </location>
    <ligand>
        <name>a 1,2-diacyl-sn-glycero-3-phospho-(1'-sn-glycerol)</name>
        <dbReference type="ChEBI" id="CHEBI:64716"/>
    </ligand>
</feature>
<dbReference type="Pfam" id="PF01790">
    <property type="entry name" value="LGT"/>
    <property type="match status" value="1"/>
</dbReference>
<dbReference type="PROSITE" id="PS01311">
    <property type="entry name" value="LGT"/>
    <property type="match status" value="1"/>
</dbReference>
<dbReference type="EMBL" id="JANWOI010000004">
    <property type="protein sequence ID" value="MDA5194778.1"/>
    <property type="molecule type" value="Genomic_DNA"/>
</dbReference>
<evidence type="ECO:0000313" key="8">
    <source>
        <dbReference type="EMBL" id="MDA5194778.1"/>
    </source>
</evidence>
<protein>
    <recommendedName>
        <fullName evidence="7">Phosphatidylglycerol--prolipoprotein diacylglyceryl transferase</fullName>
        <ecNumber evidence="7">2.5.1.145</ecNumber>
    </recommendedName>
</protein>
<accession>A0A9X3Z868</accession>
<evidence type="ECO:0000256" key="3">
    <source>
        <dbReference type="ARBA" id="ARBA00022679"/>
    </source>
</evidence>
<dbReference type="GO" id="GO:0042158">
    <property type="term" value="P:lipoprotein biosynthetic process"/>
    <property type="evidence" value="ECO:0007669"/>
    <property type="project" value="UniProtKB-UniRule"/>
</dbReference>
<dbReference type="NCBIfam" id="TIGR00544">
    <property type="entry name" value="lgt"/>
    <property type="match status" value="1"/>
</dbReference>
<dbReference type="RefSeq" id="WP_274944485.1">
    <property type="nucleotide sequence ID" value="NZ_JANWOI010000004.1"/>
</dbReference>
<evidence type="ECO:0000256" key="7">
    <source>
        <dbReference type="HAMAP-Rule" id="MF_01147"/>
    </source>
</evidence>
<feature type="transmembrane region" description="Helical" evidence="7">
    <location>
        <begin position="247"/>
        <end position="266"/>
    </location>
</feature>
<reference evidence="8" key="1">
    <citation type="submission" date="2022-08" db="EMBL/GenBank/DDBJ databases">
        <authorList>
            <person name="Vandamme P."/>
            <person name="Hettiarachchi A."/>
            <person name="Peeters C."/>
            <person name="Cnockaert M."/>
            <person name="Carlier A."/>
        </authorList>
    </citation>
    <scope>NUCLEOTIDE SEQUENCE</scope>
    <source>
        <strain evidence="8">LMG 31809</strain>
    </source>
</reference>
<comment type="similarity">
    <text evidence="1 7">Belongs to the Lgt family.</text>
</comment>
<feature type="transmembrane region" description="Helical" evidence="7">
    <location>
        <begin position="209"/>
        <end position="227"/>
    </location>
</feature>
<keyword evidence="5 7" id="KW-1133">Transmembrane helix</keyword>
<evidence type="ECO:0000256" key="5">
    <source>
        <dbReference type="ARBA" id="ARBA00022989"/>
    </source>
</evidence>
<comment type="subcellular location">
    <subcellularLocation>
        <location evidence="7">Cell membrane</location>
        <topology evidence="7">Multi-pass membrane protein</topology>
    </subcellularLocation>
</comment>
<reference evidence="8" key="2">
    <citation type="journal article" date="2023" name="Syst. Appl. Microbiol.">
        <title>Govania unica gen. nov., sp. nov., a rare biosphere bacterium that represents a novel family in the class Alphaproteobacteria.</title>
        <authorList>
            <person name="Vandamme P."/>
            <person name="Peeters C."/>
            <person name="Hettiarachchi A."/>
            <person name="Cnockaert M."/>
            <person name="Carlier A."/>
        </authorList>
    </citation>
    <scope>NUCLEOTIDE SEQUENCE</scope>
    <source>
        <strain evidence="8">LMG 31809</strain>
    </source>
</reference>
<gene>
    <name evidence="7 8" type="primary">lgt</name>
    <name evidence="8" type="ORF">NYP16_12530</name>
</gene>
<dbReference type="PANTHER" id="PTHR30589:SF0">
    <property type="entry name" value="PHOSPHATIDYLGLYCEROL--PROLIPOPROTEIN DIACYLGLYCERYL TRANSFERASE"/>
    <property type="match status" value="1"/>
</dbReference>
<evidence type="ECO:0000256" key="1">
    <source>
        <dbReference type="ARBA" id="ARBA00007150"/>
    </source>
</evidence>
<keyword evidence="4 7" id="KW-0812">Transmembrane</keyword>
<name>A0A9X3Z868_9PROT</name>
<dbReference type="HAMAP" id="MF_01147">
    <property type="entry name" value="Lgt"/>
    <property type="match status" value="1"/>
</dbReference>
<dbReference type="PANTHER" id="PTHR30589">
    <property type="entry name" value="PROLIPOPROTEIN DIACYLGLYCERYL TRANSFERASE"/>
    <property type="match status" value="1"/>
</dbReference>
<feature type="transmembrane region" description="Helical" evidence="7">
    <location>
        <begin position="64"/>
        <end position="84"/>
    </location>
</feature>
<dbReference type="EC" id="2.5.1.145" evidence="7"/>
<keyword evidence="9" id="KW-1185">Reference proteome</keyword>
<organism evidence="8 9">
    <name type="scientific">Govanella unica</name>
    <dbReference type="NCBI Taxonomy" id="2975056"/>
    <lineage>
        <taxon>Bacteria</taxon>
        <taxon>Pseudomonadati</taxon>
        <taxon>Pseudomonadota</taxon>
        <taxon>Alphaproteobacteria</taxon>
        <taxon>Emcibacterales</taxon>
        <taxon>Govanellaceae</taxon>
        <taxon>Govanella</taxon>
    </lineage>
</organism>
<keyword evidence="6 7" id="KW-0472">Membrane</keyword>
<sequence>MIEVSLAGLLTYPQIDPILLEIGPLAIRWYSLAYIAGLLGGWAYMTRLIRIPAPICKRTDLDDFILWAMLAIVIGGRLGYVLFYNFPYYSENPAAALRLWDGGMSFHGGLVGMSVALIWFCARHHIPLFQFTDRIACVAPLGLFFGRVANFINGELYGRVTDSPFGMVFPHGGPLPRHPSQLYEAALEGVLLFALLNLLFHFTASRNRPGILTGLFLIGYAAARVVVELVREPDSQLGYLFDHVTMGQLLSLPIALAGFVIIILAFRKAPLRP</sequence>
<dbReference type="GO" id="GO:0008961">
    <property type="term" value="F:phosphatidylglycerol-prolipoprotein diacylglyceryl transferase activity"/>
    <property type="evidence" value="ECO:0007669"/>
    <property type="project" value="UniProtKB-UniRule"/>
</dbReference>